<protein>
    <recommendedName>
        <fullName evidence="3">DUF5671 domain-containing protein</fullName>
    </recommendedName>
</protein>
<feature type="compositionally biased region" description="Polar residues" evidence="1">
    <location>
        <begin position="58"/>
        <end position="71"/>
    </location>
</feature>
<comment type="caution">
    <text evidence="4">The sequence shown here is derived from an EMBL/GenBank/DDBJ whole genome shotgun (WGS) entry which is preliminary data.</text>
</comment>
<keyword evidence="2" id="KW-1133">Transmembrane helix</keyword>
<feature type="transmembrane region" description="Helical" evidence="2">
    <location>
        <begin position="165"/>
        <end position="191"/>
    </location>
</feature>
<reference evidence="4 5" key="1">
    <citation type="journal article" date="2016" name="Nat. Commun.">
        <title>Thousands of microbial genomes shed light on interconnected biogeochemical processes in an aquifer system.</title>
        <authorList>
            <person name="Anantharaman K."/>
            <person name="Brown C.T."/>
            <person name="Hug L.A."/>
            <person name="Sharon I."/>
            <person name="Castelle C.J."/>
            <person name="Probst A.J."/>
            <person name="Thomas B.C."/>
            <person name="Singh A."/>
            <person name="Wilkins M.J."/>
            <person name="Karaoz U."/>
            <person name="Brodie E.L."/>
            <person name="Williams K.H."/>
            <person name="Hubbard S.S."/>
            <person name="Banfield J.F."/>
        </authorList>
    </citation>
    <scope>NUCLEOTIDE SEQUENCE [LARGE SCALE GENOMIC DNA]</scope>
</reference>
<keyword evidence="2" id="KW-0812">Transmembrane</keyword>
<dbReference type="Pfam" id="PF18920">
    <property type="entry name" value="DUF5671"/>
    <property type="match status" value="1"/>
</dbReference>
<keyword evidence="2" id="KW-0472">Membrane</keyword>
<evidence type="ECO:0000313" key="5">
    <source>
        <dbReference type="Proteomes" id="UP000179005"/>
    </source>
</evidence>
<evidence type="ECO:0000256" key="1">
    <source>
        <dbReference type="SAM" id="MobiDB-lite"/>
    </source>
</evidence>
<evidence type="ECO:0000256" key="2">
    <source>
        <dbReference type="SAM" id="Phobius"/>
    </source>
</evidence>
<accession>A0A1F4VCY0</accession>
<feature type="transmembrane region" description="Helical" evidence="2">
    <location>
        <begin position="231"/>
        <end position="248"/>
    </location>
</feature>
<feature type="region of interest" description="Disordered" evidence="1">
    <location>
        <begin position="43"/>
        <end position="71"/>
    </location>
</feature>
<evidence type="ECO:0000313" key="4">
    <source>
        <dbReference type="EMBL" id="OGC54553.1"/>
    </source>
</evidence>
<gene>
    <name evidence="4" type="ORF">A2797_01525</name>
</gene>
<feature type="transmembrane region" description="Helical" evidence="2">
    <location>
        <begin position="123"/>
        <end position="144"/>
    </location>
</feature>
<dbReference type="AlphaFoldDB" id="A0A1F4VCY0"/>
<feature type="transmembrane region" description="Helical" evidence="2">
    <location>
        <begin position="85"/>
        <end position="103"/>
    </location>
</feature>
<feature type="transmembrane region" description="Helical" evidence="2">
    <location>
        <begin position="197"/>
        <end position="219"/>
    </location>
</feature>
<feature type="domain" description="DUF5671" evidence="3">
    <location>
        <begin position="88"/>
        <end position="193"/>
    </location>
</feature>
<dbReference type="InterPro" id="IPR043728">
    <property type="entry name" value="DUF5671"/>
</dbReference>
<dbReference type="EMBL" id="MEVC01000020">
    <property type="protein sequence ID" value="OGC54553.1"/>
    <property type="molecule type" value="Genomic_DNA"/>
</dbReference>
<evidence type="ECO:0000259" key="3">
    <source>
        <dbReference type="Pfam" id="PF18920"/>
    </source>
</evidence>
<name>A0A1F4VCY0_UNCKA</name>
<proteinExistence type="predicted"/>
<organism evidence="4 5">
    <name type="scientific">candidate division WWE3 bacterium RIFCSPHIGHO2_01_FULL_48_15</name>
    <dbReference type="NCBI Taxonomy" id="1802619"/>
    <lineage>
        <taxon>Bacteria</taxon>
        <taxon>Katanobacteria</taxon>
    </lineage>
</organism>
<dbReference type="Proteomes" id="UP000179005">
    <property type="component" value="Unassembled WGS sequence"/>
</dbReference>
<sequence length="249" mass="27350">MVTLELVNFVKEALAKGADISATRAQLLQQGWKQEDIEEALRQATGQGADQTIPKPPMNQSSPQMLGQSQPQTAQGNTFFVGLEYIFLYTSVLAIYGASLALLNLGGLKYFAGVPLTLGRAVTAFPITWIIVFFPIFLFLFFLLRRQVTRNREVRNSKWRKVFIYLALLGFILSILGVLIGFVLSTVIGIGLTKIQLVPSIITLLVNAPLTAYLILDVLDEQGSTKRDSLLAGYITILVALALLVGFTL</sequence>